<name>A0A495IT60_WILMA</name>
<evidence type="ECO:0000256" key="3">
    <source>
        <dbReference type="ARBA" id="ARBA00022741"/>
    </source>
</evidence>
<comment type="catalytic activity">
    <reaction evidence="6">
        <text>L-threonyl-[protein] + ATP = 3-O-(5'-adenylyl)-L-threonyl-[protein] + diphosphate</text>
        <dbReference type="Rhea" id="RHEA:54292"/>
        <dbReference type="Rhea" id="RHEA-COMP:11060"/>
        <dbReference type="Rhea" id="RHEA-COMP:13847"/>
        <dbReference type="ChEBI" id="CHEBI:30013"/>
        <dbReference type="ChEBI" id="CHEBI:30616"/>
        <dbReference type="ChEBI" id="CHEBI:33019"/>
        <dbReference type="ChEBI" id="CHEBI:138113"/>
        <dbReference type="EC" id="2.7.7.108"/>
    </reaction>
</comment>
<proteinExistence type="predicted"/>
<evidence type="ECO:0000256" key="6">
    <source>
        <dbReference type="ARBA" id="ARBA00047939"/>
    </source>
</evidence>
<comment type="caution">
    <text evidence="10">The sequence shown here is derived from an EMBL/GenBank/DDBJ whole genome shotgun (WGS) entry which is preliminary data.</text>
</comment>
<dbReference type="PANTHER" id="PTHR39560">
    <property type="entry name" value="PROTEIN ADENYLYLTRANSFERASE FIC-RELATED"/>
    <property type="match status" value="1"/>
</dbReference>
<organism evidence="10 11">
    <name type="scientific">Williamsia marianensis</name>
    <dbReference type="NCBI Taxonomy" id="85044"/>
    <lineage>
        <taxon>Bacteria</taxon>
        <taxon>Bacillati</taxon>
        <taxon>Actinomycetota</taxon>
        <taxon>Actinomycetes</taxon>
        <taxon>Mycobacteriales</taxon>
        <taxon>Nocardiaceae</taxon>
        <taxon>Williamsia</taxon>
    </lineage>
</organism>
<gene>
    <name evidence="10" type="ORF">DFJ75_5003</name>
</gene>
<dbReference type="OrthoDB" id="9813719at2"/>
<dbReference type="Gene3D" id="1.10.3290.10">
    <property type="entry name" value="Fido-like domain"/>
    <property type="match status" value="1"/>
</dbReference>
<dbReference type="Pfam" id="PF02661">
    <property type="entry name" value="Fic"/>
    <property type="match status" value="1"/>
</dbReference>
<sequence length="265" mass="30434">MDWDDYYWPGTTVLANKLGHHNQHDLSGEEYIWTAAREELIRNGTAQIERTFDVEHLRALHGYLFQDVYEWAGQYREVNMSKDGKPFAHRHDIDHYLAAAATTAAETSWATVDRGEFADQSAVIYTLINHAHPFREGNGRAAKLFMAQIAEQSAYDYNFTAIDPYVWNMRSGMSRPEAGDFTTRPAALTPVFEFITIERPTPTPAAETTSPAHDHQHELSYDQRPEPIAYQQHPEPVHYNQLPDTPHQYRDNGPERPGHHHGIER</sequence>
<dbReference type="AlphaFoldDB" id="A0A495IT60"/>
<evidence type="ECO:0000256" key="8">
    <source>
        <dbReference type="SAM" id="MobiDB-lite"/>
    </source>
</evidence>
<dbReference type="RefSeq" id="WP_062801021.1">
    <property type="nucleotide sequence ID" value="NZ_CBCRXS010000020.1"/>
</dbReference>
<evidence type="ECO:0000256" key="4">
    <source>
        <dbReference type="ARBA" id="ARBA00022840"/>
    </source>
</evidence>
<protein>
    <recommendedName>
        <fullName evidence="5">protein adenylyltransferase</fullName>
        <ecNumber evidence="5">2.7.7.108</ecNumber>
    </recommendedName>
</protein>
<feature type="domain" description="Fido" evidence="9">
    <location>
        <begin position="52"/>
        <end position="197"/>
    </location>
</feature>
<evidence type="ECO:0000256" key="5">
    <source>
        <dbReference type="ARBA" id="ARBA00034531"/>
    </source>
</evidence>
<evidence type="ECO:0000256" key="7">
    <source>
        <dbReference type="ARBA" id="ARBA00048696"/>
    </source>
</evidence>
<keyword evidence="2" id="KW-0548">Nucleotidyltransferase</keyword>
<keyword evidence="1" id="KW-0808">Transferase</keyword>
<evidence type="ECO:0000259" key="9">
    <source>
        <dbReference type="PROSITE" id="PS51459"/>
    </source>
</evidence>
<keyword evidence="3" id="KW-0547">Nucleotide-binding</keyword>
<dbReference type="GO" id="GO:0051302">
    <property type="term" value="P:regulation of cell division"/>
    <property type="evidence" value="ECO:0007669"/>
    <property type="project" value="TreeGrafter"/>
</dbReference>
<evidence type="ECO:0000313" key="10">
    <source>
        <dbReference type="EMBL" id="RKR79860.1"/>
    </source>
</evidence>
<dbReference type="GO" id="GO:0070733">
    <property type="term" value="F:AMPylase activity"/>
    <property type="evidence" value="ECO:0007669"/>
    <property type="project" value="UniProtKB-EC"/>
</dbReference>
<comment type="catalytic activity">
    <reaction evidence="7">
        <text>L-tyrosyl-[protein] + ATP = O-(5'-adenylyl)-L-tyrosyl-[protein] + diphosphate</text>
        <dbReference type="Rhea" id="RHEA:54288"/>
        <dbReference type="Rhea" id="RHEA-COMP:10136"/>
        <dbReference type="Rhea" id="RHEA-COMP:13846"/>
        <dbReference type="ChEBI" id="CHEBI:30616"/>
        <dbReference type="ChEBI" id="CHEBI:33019"/>
        <dbReference type="ChEBI" id="CHEBI:46858"/>
        <dbReference type="ChEBI" id="CHEBI:83624"/>
        <dbReference type="EC" id="2.7.7.108"/>
    </reaction>
</comment>
<dbReference type="PANTHER" id="PTHR39560:SF1">
    <property type="entry name" value="PROTEIN ADENYLYLTRANSFERASE FIC-RELATED"/>
    <property type="match status" value="1"/>
</dbReference>
<dbReference type="EMBL" id="RBKV01000002">
    <property type="protein sequence ID" value="RKR79860.1"/>
    <property type="molecule type" value="Genomic_DNA"/>
</dbReference>
<evidence type="ECO:0000256" key="1">
    <source>
        <dbReference type="ARBA" id="ARBA00022679"/>
    </source>
</evidence>
<keyword evidence="4" id="KW-0067">ATP-binding</keyword>
<dbReference type="GO" id="GO:0005524">
    <property type="term" value="F:ATP binding"/>
    <property type="evidence" value="ECO:0007669"/>
    <property type="project" value="UniProtKB-KW"/>
</dbReference>
<dbReference type="InterPro" id="IPR003812">
    <property type="entry name" value="Fido"/>
</dbReference>
<accession>A0A495IT60</accession>
<evidence type="ECO:0000313" key="11">
    <source>
        <dbReference type="Proteomes" id="UP000274762"/>
    </source>
</evidence>
<feature type="compositionally biased region" description="Basic and acidic residues" evidence="8">
    <location>
        <begin position="247"/>
        <end position="265"/>
    </location>
</feature>
<dbReference type="SUPFAM" id="SSF140931">
    <property type="entry name" value="Fic-like"/>
    <property type="match status" value="1"/>
</dbReference>
<dbReference type="InterPro" id="IPR036597">
    <property type="entry name" value="Fido-like_dom_sf"/>
</dbReference>
<dbReference type="EC" id="2.7.7.108" evidence="5"/>
<evidence type="ECO:0000256" key="2">
    <source>
        <dbReference type="ARBA" id="ARBA00022695"/>
    </source>
</evidence>
<reference evidence="10 11" key="1">
    <citation type="submission" date="2018-10" db="EMBL/GenBank/DDBJ databases">
        <title>Sequencing the genomes of 1000 actinobacteria strains.</title>
        <authorList>
            <person name="Klenk H.-P."/>
        </authorList>
    </citation>
    <scope>NUCLEOTIDE SEQUENCE [LARGE SCALE GENOMIC DNA]</scope>
    <source>
        <strain evidence="10 11">DSM 44343</strain>
    </source>
</reference>
<dbReference type="PROSITE" id="PS51459">
    <property type="entry name" value="FIDO"/>
    <property type="match status" value="1"/>
</dbReference>
<dbReference type="Proteomes" id="UP000274762">
    <property type="component" value="Unassembled WGS sequence"/>
</dbReference>
<feature type="region of interest" description="Disordered" evidence="8">
    <location>
        <begin position="236"/>
        <end position="265"/>
    </location>
</feature>